<name>A0A0E9QT05_ANGAN</name>
<accession>A0A0E9QT05</accession>
<reference evidence="1" key="2">
    <citation type="journal article" date="2015" name="Fish Shellfish Immunol.">
        <title>Early steps in the European eel (Anguilla anguilla)-Vibrio vulnificus interaction in the gills: Role of the RtxA13 toxin.</title>
        <authorList>
            <person name="Callol A."/>
            <person name="Pajuelo D."/>
            <person name="Ebbesson L."/>
            <person name="Teles M."/>
            <person name="MacKenzie S."/>
            <person name="Amaro C."/>
        </authorList>
    </citation>
    <scope>NUCLEOTIDE SEQUENCE</scope>
</reference>
<organism evidence="1">
    <name type="scientific">Anguilla anguilla</name>
    <name type="common">European freshwater eel</name>
    <name type="synonym">Muraena anguilla</name>
    <dbReference type="NCBI Taxonomy" id="7936"/>
    <lineage>
        <taxon>Eukaryota</taxon>
        <taxon>Metazoa</taxon>
        <taxon>Chordata</taxon>
        <taxon>Craniata</taxon>
        <taxon>Vertebrata</taxon>
        <taxon>Euteleostomi</taxon>
        <taxon>Actinopterygii</taxon>
        <taxon>Neopterygii</taxon>
        <taxon>Teleostei</taxon>
        <taxon>Anguilliformes</taxon>
        <taxon>Anguillidae</taxon>
        <taxon>Anguilla</taxon>
    </lineage>
</organism>
<sequence>MRHLACCLTEAFHECRGHPIHSYILTSADTKSPTFLHHNHKTEGLITYPLYKPCQIAHFTSFVQYRKFTIHQGPASPLHNNFIQLWLLENTLFVTLSC</sequence>
<proteinExistence type="predicted"/>
<evidence type="ECO:0000313" key="1">
    <source>
        <dbReference type="EMBL" id="JAH19959.1"/>
    </source>
</evidence>
<protein>
    <submittedName>
        <fullName evidence="1">Uncharacterized protein</fullName>
    </submittedName>
</protein>
<dbReference type="EMBL" id="GBXM01088618">
    <property type="protein sequence ID" value="JAH19959.1"/>
    <property type="molecule type" value="Transcribed_RNA"/>
</dbReference>
<reference evidence="1" key="1">
    <citation type="submission" date="2014-11" db="EMBL/GenBank/DDBJ databases">
        <authorList>
            <person name="Amaro Gonzalez C."/>
        </authorList>
    </citation>
    <scope>NUCLEOTIDE SEQUENCE</scope>
</reference>
<dbReference type="AlphaFoldDB" id="A0A0E9QT05"/>